<reference evidence="1 2" key="1">
    <citation type="submission" date="2016-11" db="EMBL/GenBank/DDBJ databases">
        <title>Trade-off between light-utilization and light-protection in marine flavobacteria.</title>
        <authorList>
            <person name="Kumagai Y."/>
        </authorList>
    </citation>
    <scope>NUCLEOTIDE SEQUENCE [LARGE SCALE GENOMIC DNA]</scope>
    <source>
        <strain evidence="1 2">ATCC 700397</strain>
    </source>
</reference>
<organism evidence="1 2">
    <name type="scientific">Polaribacter filamentus</name>
    <dbReference type="NCBI Taxonomy" id="53483"/>
    <lineage>
        <taxon>Bacteria</taxon>
        <taxon>Pseudomonadati</taxon>
        <taxon>Bacteroidota</taxon>
        <taxon>Flavobacteriia</taxon>
        <taxon>Flavobacteriales</taxon>
        <taxon>Flavobacteriaceae</taxon>
    </lineage>
</organism>
<dbReference type="AlphaFoldDB" id="A0A2S7KV89"/>
<dbReference type="InterPro" id="IPR029058">
    <property type="entry name" value="AB_hydrolase_fold"/>
</dbReference>
<dbReference type="RefSeq" id="WP_104808782.1">
    <property type="nucleotide sequence ID" value="NZ_MQUA01000013.1"/>
</dbReference>
<evidence type="ECO:0000313" key="2">
    <source>
        <dbReference type="Proteomes" id="UP000239522"/>
    </source>
</evidence>
<proteinExistence type="predicted"/>
<dbReference type="Gene3D" id="3.40.50.1820">
    <property type="entry name" value="alpha/beta hydrolase"/>
    <property type="match status" value="1"/>
</dbReference>
<name>A0A2S7KV89_9FLAO</name>
<dbReference type="Proteomes" id="UP000239522">
    <property type="component" value="Unassembled WGS sequence"/>
</dbReference>
<dbReference type="OrthoDB" id="659408at2"/>
<comment type="caution">
    <text evidence="1">The sequence shown here is derived from an EMBL/GenBank/DDBJ whole genome shotgun (WGS) entry which is preliminary data.</text>
</comment>
<accession>A0A2S7KV89</accession>
<protein>
    <submittedName>
        <fullName evidence="1">Alpha/beta hydrolase</fullName>
    </submittedName>
</protein>
<dbReference type="SUPFAM" id="SSF53474">
    <property type="entry name" value="alpha/beta-Hydrolases"/>
    <property type="match status" value="1"/>
</dbReference>
<sequence>MSKTHIYFMPGLGVGPEIFKKLTLSPEFEMHYLEWKKPLFQEETLVNYAMRMVADVTHENPVLIGVSFGGILVQEMSTFIDTKKLIIISSVKSKNEFPKRFKLANASNIYKLFPTTIITNFDDYSKFFIGKYLRKKAENYKRYLTVRDKTYIEWSIHNVLNWKQEIPTKNILHIHGTKDNVFPIKYIHNCEEIIDGDHAMIILKAKQISEIINNYLN</sequence>
<keyword evidence="1" id="KW-0378">Hydrolase</keyword>
<keyword evidence="2" id="KW-1185">Reference proteome</keyword>
<dbReference type="GO" id="GO:0016787">
    <property type="term" value="F:hydrolase activity"/>
    <property type="evidence" value="ECO:0007669"/>
    <property type="project" value="UniProtKB-KW"/>
</dbReference>
<gene>
    <name evidence="1" type="ORF">BST83_04645</name>
</gene>
<dbReference type="EMBL" id="MQUA01000013">
    <property type="protein sequence ID" value="PQB06530.1"/>
    <property type="molecule type" value="Genomic_DNA"/>
</dbReference>
<evidence type="ECO:0000313" key="1">
    <source>
        <dbReference type="EMBL" id="PQB06530.1"/>
    </source>
</evidence>